<keyword evidence="3" id="KW-0325">Glycoprotein</keyword>
<comment type="caution">
    <text evidence="9">The sequence shown here is derived from an EMBL/GenBank/DDBJ whole genome shotgun (WGS) entry which is preliminary data.</text>
</comment>
<keyword evidence="5" id="KW-1133">Transmembrane helix</keyword>
<dbReference type="Gene3D" id="3.30.200.20">
    <property type="entry name" value="Phosphorylase Kinase, domain 1"/>
    <property type="match status" value="1"/>
</dbReference>
<dbReference type="PROSITE" id="PS50011">
    <property type="entry name" value="PROTEIN_KINASE_DOM"/>
    <property type="match status" value="1"/>
</dbReference>
<dbReference type="Gene3D" id="2.90.10.10">
    <property type="entry name" value="Bulb-type lectin domain"/>
    <property type="match status" value="1"/>
</dbReference>
<dbReference type="SMART" id="SM00473">
    <property type="entry name" value="PAN_AP"/>
    <property type="match status" value="1"/>
</dbReference>
<feature type="domain" description="Bulb-type lectin" evidence="7">
    <location>
        <begin position="13"/>
        <end position="136"/>
    </location>
</feature>
<dbReference type="InterPro" id="IPR017441">
    <property type="entry name" value="Protein_kinase_ATP_BS"/>
</dbReference>
<dbReference type="GO" id="GO:0048544">
    <property type="term" value="P:recognition of pollen"/>
    <property type="evidence" value="ECO:0007669"/>
    <property type="project" value="InterPro"/>
</dbReference>
<evidence type="ECO:0000259" key="8">
    <source>
        <dbReference type="PROSITE" id="PS50948"/>
    </source>
</evidence>
<dbReference type="GO" id="GO:0004672">
    <property type="term" value="F:protein kinase activity"/>
    <property type="evidence" value="ECO:0007669"/>
    <property type="project" value="InterPro"/>
</dbReference>
<feature type="binding site" evidence="4">
    <location>
        <position position="532"/>
    </location>
    <ligand>
        <name>ATP</name>
        <dbReference type="ChEBI" id="CHEBI:30616"/>
    </ligand>
</feature>
<dbReference type="Pfam" id="PF07714">
    <property type="entry name" value="PK_Tyr_Ser-Thr"/>
    <property type="match status" value="1"/>
</dbReference>
<evidence type="ECO:0000256" key="3">
    <source>
        <dbReference type="ARBA" id="ARBA00023180"/>
    </source>
</evidence>
<dbReference type="InterPro" id="IPR000858">
    <property type="entry name" value="S_locus_glycoprot_dom"/>
</dbReference>
<evidence type="ECO:0000256" key="5">
    <source>
        <dbReference type="SAM" id="Phobius"/>
    </source>
</evidence>
<name>A0A1R3KBS9_9ROSI</name>
<evidence type="ECO:0000256" key="2">
    <source>
        <dbReference type="ARBA" id="ARBA00023157"/>
    </source>
</evidence>
<dbReference type="SMART" id="SM00108">
    <property type="entry name" value="B_lectin"/>
    <property type="match status" value="1"/>
</dbReference>
<dbReference type="Proteomes" id="UP000187203">
    <property type="component" value="Unassembled WGS sequence"/>
</dbReference>
<dbReference type="CDD" id="cd01098">
    <property type="entry name" value="PAN_AP_plant"/>
    <property type="match status" value="1"/>
</dbReference>
<feature type="transmembrane region" description="Helical" evidence="5">
    <location>
        <begin position="441"/>
        <end position="464"/>
    </location>
</feature>
<reference evidence="10" key="1">
    <citation type="submission" date="2013-09" db="EMBL/GenBank/DDBJ databases">
        <title>Corchorus olitorius genome sequencing.</title>
        <authorList>
            <person name="Alam M."/>
            <person name="Haque M.S."/>
            <person name="Islam M.S."/>
            <person name="Emdad E.M."/>
            <person name="Islam M.M."/>
            <person name="Ahmed B."/>
            <person name="Halim A."/>
            <person name="Hossen Q.M.M."/>
            <person name="Hossain M.Z."/>
            <person name="Ahmed R."/>
            <person name="Khan M.M."/>
            <person name="Islam R."/>
            <person name="Rashid M.M."/>
            <person name="Khan S.A."/>
            <person name="Rahman M.S."/>
            <person name="Alam M."/>
            <person name="Yahiya A.S."/>
            <person name="Khan M.S."/>
            <person name="Azam M.S."/>
            <person name="Haque T."/>
            <person name="Lashkar M.Z.H."/>
            <person name="Akhand A.I."/>
            <person name="Morshed G."/>
            <person name="Roy S."/>
            <person name="Uddin K.S."/>
            <person name="Rabeya T."/>
            <person name="Hossain A.S."/>
            <person name="Chowdhury A."/>
            <person name="Snigdha A.R."/>
            <person name="Mortoza M.S."/>
            <person name="Matin S.A."/>
            <person name="Hoque S.M.E."/>
            <person name="Islam M.K."/>
            <person name="Roy D.K."/>
            <person name="Haider R."/>
            <person name="Moosa M.M."/>
            <person name="Elias S.M."/>
            <person name="Hasan A.M."/>
            <person name="Jahan S."/>
            <person name="Shafiuddin M."/>
            <person name="Mahmood N."/>
            <person name="Shommy N.S."/>
        </authorList>
    </citation>
    <scope>NUCLEOTIDE SEQUENCE [LARGE SCALE GENOMIC DNA]</scope>
    <source>
        <strain evidence="10">cv. O-4</strain>
    </source>
</reference>
<keyword evidence="4" id="KW-0547">Nucleotide-binding</keyword>
<dbReference type="GO" id="GO:0005524">
    <property type="term" value="F:ATP binding"/>
    <property type="evidence" value="ECO:0007669"/>
    <property type="project" value="UniProtKB-UniRule"/>
</dbReference>
<proteinExistence type="predicted"/>
<dbReference type="EMBL" id="AWUE01014245">
    <property type="protein sequence ID" value="OMP04533.1"/>
    <property type="molecule type" value="Genomic_DNA"/>
</dbReference>
<dbReference type="InterPro" id="IPR036426">
    <property type="entry name" value="Bulb-type_lectin_dom_sf"/>
</dbReference>
<feature type="domain" description="Apple" evidence="8">
    <location>
        <begin position="347"/>
        <end position="428"/>
    </location>
</feature>
<keyword evidence="4" id="KW-0067">ATP-binding</keyword>
<dbReference type="PROSITE" id="PS50927">
    <property type="entry name" value="BULB_LECTIN"/>
    <property type="match status" value="1"/>
</dbReference>
<dbReference type="InterPro" id="IPR000719">
    <property type="entry name" value="Prot_kinase_dom"/>
</dbReference>
<dbReference type="Pfam" id="PF00954">
    <property type="entry name" value="S_locus_glycop"/>
    <property type="match status" value="1"/>
</dbReference>
<dbReference type="PANTHER" id="PTHR32444">
    <property type="entry name" value="BULB-TYPE LECTIN DOMAIN-CONTAINING PROTEIN"/>
    <property type="match status" value="1"/>
</dbReference>
<dbReference type="FunFam" id="3.30.200.20:FF:001238">
    <property type="entry name" value="Os08g0179000 protein"/>
    <property type="match status" value="1"/>
</dbReference>
<keyword evidence="1" id="KW-0732">Signal</keyword>
<evidence type="ECO:0000259" key="7">
    <source>
        <dbReference type="PROSITE" id="PS50927"/>
    </source>
</evidence>
<accession>A0A1R3KBS9</accession>
<dbReference type="InterPro" id="IPR001245">
    <property type="entry name" value="Ser-Thr/Tyr_kinase_cat_dom"/>
</dbReference>
<feature type="domain" description="Protein kinase" evidence="6">
    <location>
        <begin position="505"/>
        <end position="596"/>
    </location>
</feature>
<dbReference type="PANTHER" id="PTHR32444:SF118">
    <property type="entry name" value="OS09G0551150 PROTEIN"/>
    <property type="match status" value="1"/>
</dbReference>
<gene>
    <name evidence="9" type="ORF">COLO4_09532</name>
</gene>
<evidence type="ECO:0000256" key="1">
    <source>
        <dbReference type="ARBA" id="ARBA00022729"/>
    </source>
</evidence>
<evidence type="ECO:0000313" key="9">
    <source>
        <dbReference type="EMBL" id="OMP04533.1"/>
    </source>
</evidence>
<keyword evidence="2" id="KW-1015">Disulfide bond</keyword>
<keyword evidence="10" id="KW-1185">Reference proteome</keyword>
<dbReference type="OrthoDB" id="1910371at2759"/>
<dbReference type="Pfam" id="PF08276">
    <property type="entry name" value="PAN_2"/>
    <property type="match status" value="1"/>
</dbReference>
<dbReference type="PROSITE" id="PS00107">
    <property type="entry name" value="PROTEIN_KINASE_ATP"/>
    <property type="match status" value="1"/>
</dbReference>
<evidence type="ECO:0000313" key="10">
    <source>
        <dbReference type="Proteomes" id="UP000187203"/>
    </source>
</evidence>
<dbReference type="STRING" id="93759.A0A1R3KBS9"/>
<dbReference type="FunFam" id="2.90.10.10:FF:000005">
    <property type="entry name" value="G-type lectin S-receptor-like serine/threonine-protein kinase"/>
    <property type="match status" value="1"/>
</dbReference>
<dbReference type="CDD" id="cd00028">
    <property type="entry name" value="B_lectin"/>
    <property type="match status" value="1"/>
</dbReference>
<keyword evidence="5" id="KW-0472">Membrane</keyword>
<dbReference type="InterPro" id="IPR003609">
    <property type="entry name" value="Pan_app"/>
</dbReference>
<dbReference type="AlphaFoldDB" id="A0A1R3KBS9"/>
<dbReference type="SUPFAM" id="SSF51110">
    <property type="entry name" value="alpha-D-mannose-specific plant lectins"/>
    <property type="match status" value="1"/>
</dbReference>
<sequence length="596" mass="66530">MIISSILEFSEGADLLTKGEFIRDGETLVSEDQTFELGFFSPGQSRKRYVGIWYKKSPEAVVWVANRDKPVSDNTGVLAVNDNGNLVIVNQTYYVFWSAIANMSAPFPESPVAHLLNSGNLLLKNNNITVFDPVHVPDPTDPTDPRFLWQSFDNPTDTLLQGMKLRLNLKNGKNRYLISWKSPDDPSYGNFTFRLRINGLPQLYIEDKLENSKTLYRTGPWNGIGFGAIPAAAMTVFKPIVVINENESYFSYRTIIEFLGMRLQLNPSGSLQYLIMKPDTTELWNVFNSLPVDKCDSYGLCGANTICSTRSNNTCKCMPGFVLKSHEENLTDNSFPMNCVRESSLNCNGDRFQKLGEVKVPDLLNIKLSDGIHLQDCEAECLKDCSCTAYANLNISDGGSSCVMWFGDLMDMREVSGDNRIEEIYIRLPVSNQGSKNIIKAIISGIGVLIVIIIFVGVLCFFIFRKKSEKNRDGSLCLVKLESGRGETEVPLFTMSTIKKATDQFSVDNVIGSGGFGNVYKGNLDGREIAVKRLSKNSTQGVEQFSNEVVSIARLQHRNLVGLLGCCIQGDERMLIYEFMPNKSLDFFIFGMASLE</sequence>
<protein>
    <submittedName>
        <fullName evidence="9">S-locus glycoprotein</fullName>
    </submittedName>
</protein>
<dbReference type="InterPro" id="IPR001480">
    <property type="entry name" value="Bulb-type_lectin_dom"/>
</dbReference>
<keyword evidence="5" id="KW-0812">Transmembrane</keyword>
<organism evidence="9 10">
    <name type="scientific">Corchorus olitorius</name>
    <dbReference type="NCBI Taxonomy" id="93759"/>
    <lineage>
        <taxon>Eukaryota</taxon>
        <taxon>Viridiplantae</taxon>
        <taxon>Streptophyta</taxon>
        <taxon>Embryophyta</taxon>
        <taxon>Tracheophyta</taxon>
        <taxon>Spermatophyta</taxon>
        <taxon>Magnoliopsida</taxon>
        <taxon>eudicotyledons</taxon>
        <taxon>Gunneridae</taxon>
        <taxon>Pentapetalae</taxon>
        <taxon>rosids</taxon>
        <taxon>malvids</taxon>
        <taxon>Malvales</taxon>
        <taxon>Malvaceae</taxon>
        <taxon>Grewioideae</taxon>
        <taxon>Apeibeae</taxon>
        <taxon>Corchorus</taxon>
    </lineage>
</organism>
<evidence type="ECO:0000259" key="6">
    <source>
        <dbReference type="PROSITE" id="PS50011"/>
    </source>
</evidence>
<dbReference type="PROSITE" id="PS50948">
    <property type="entry name" value="PAN"/>
    <property type="match status" value="1"/>
</dbReference>
<dbReference type="InterPro" id="IPR011009">
    <property type="entry name" value="Kinase-like_dom_sf"/>
</dbReference>
<evidence type="ECO:0000256" key="4">
    <source>
        <dbReference type="PROSITE-ProRule" id="PRU10141"/>
    </source>
</evidence>
<dbReference type="SUPFAM" id="SSF56112">
    <property type="entry name" value="Protein kinase-like (PK-like)"/>
    <property type="match status" value="1"/>
</dbReference>
<dbReference type="Pfam" id="PF01453">
    <property type="entry name" value="B_lectin"/>
    <property type="match status" value="1"/>
</dbReference>